<comment type="caution">
    <text evidence="1">The sequence shown here is derived from an EMBL/GenBank/DDBJ whole genome shotgun (WGS) entry which is preliminary data.</text>
</comment>
<evidence type="ECO:0000313" key="1">
    <source>
        <dbReference type="EMBL" id="KAI2381969.1"/>
    </source>
</evidence>
<protein>
    <submittedName>
        <fullName evidence="1">Histone deacetylase</fullName>
        <ecNumber evidence="1">3.5.1.98</ecNumber>
    </submittedName>
</protein>
<dbReference type="EMBL" id="JALBCA010000154">
    <property type="protein sequence ID" value="KAI2381969.1"/>
    <property type="molecule type" value="Genomic_DNA"/>
</dbReference>
<dbReference type="EC" id="3.5.1.98" evidence="1"/>
<keyword evidence="1" id="KW-0378">Hydrolase</keyword>
<name>A0ACB8UQY6_9EURO</name>
<proteinExistence type="predicted"/>
<gene>
    <name evidence="1" type="primary">HOS3</name>
    <name evidence="1" type="ORF">LOY88_006437</name>
</gene>
<accession>A0ACB8UQY6</accession>
<organism evidence="1">
    <name type="scientific">Ophidiomyces ophidiicola</name>
    <dbReference type="NCBI Taxonomy" id="1387563"/>
    <lineage>
        <taxon>Eukaryota</taxon>
        <taxon>Fungi</taxon>
        <taxon>Dikarya</taxon>
        <taxon>Ascomycota</taxon>
        <taxon>Pezizomycotina</taxon>
        <taxon>Eurotiomycetes</taxon>
        <taxon>Eurotiomycetidae</taxon>
        <taxon>Onygenales</taxon>
        <taxon>Onygenaceae</taxon>
        <taxon>Ophidiomyces</taxon>
    </lineage>
</organism>
<reference evidence="1" key="1">
    <citation type="journal article" date="2022" name="bioRxiv">
        <title>Population genetic analysis of Ophidiomyces ophidiicola, the causative agent of snake fungal disease, indicates recent introductions to the USA.</title>
        <authorList>
            <person name="Ladner J.T."/>
            <person name="Palmer J.M."/>
            <person name="Ettinger C.L."/>
            <person name="Stajich J.E."/>
            <person name="Farrell T.M."/>
            <person name="Glorioso B.M."/>
            <person name="Lawson B."/>
            <person name="Price S.J."/>
            <person name="Stengle A.G."/>
            <person name="Grear D.A."/>
            <person name="Lorch J.M."/>
        </authorList>
    </citation>
    <scope>NUCLEOTIDE SEQUENCE</scope>
    <source>
        <strain evidence="1">NWHC 24266-5</strain>
    </source>
</reference>
<sequence>MDQRRLSSVSLRDAARSSSSGRYKPLTTSNGHEPLVKLSQTPHSPLSHSSARTLSHSYRPRDQTPHHDPTAYRSPIPRRTTSIASLKDDRRLSTPSLQKRLSITSLRSVRNCSSPCPGASRRSSINMAAIPRSPSAMSESISPSPPHTALSIAADHFARELALHQSTNLHSQTVVLLHDSCFGHRYARPRTSKAGLESIVERPERLHAGILGVAAAYVRMGKRWGDNPFAPHPDSDVHSIPTPPFQIRKTKRSVSLNSAAATHIHGTKWMGELTAMCEAAESRLAMNGKELVRPSSSASNASSSTAKLHEGDLYLCPESQAAFEGALGGVCEAIDAVFAPDATRRAFVCIRPPGHHCSSNYPSGFCWINNVHIGIMHAAMTHGLTHAAIIDFDLHHGDGSQTITWEQNERAASASKNAASFKKTKIGYFSLHDINSYPCEDGDPVKVINASACIEDAHGQSIWNVHLEPWQDMDEFWKLYNTKYIILLEKARRFLRSHSEYLSSLSPSIQPKTAIFISAGFDASEWEGAGMQRHKVNVPTDFYARFTADIVKLAEEEGLNVDGRIVSVLEGGYSDRALTSGIFSHISALSDTRGPERKDSPSGLAAGLSRLMLSDENADTVSEKAGNATRFDSAWWSVPFLEELEAISQRPPPPQIRKPREKGQPSFLAHTQASAAKALTPIRDRVSSLPHHLFLDDPSVPEVDWALAAVELWKAMIPTDRQTFSFKHTELKVENPRTKRERHSTTGSDLESVTERSHMQLRERKPKIAALQEEVRNTRPASRTTRRTTIASSNDLPDCPDSKTSIHIPEAVNPLERVPSLALNVVSAVTSTPKSTPPRKAREPSVRPASKAPAQTSRPGTSSGLTVQKQTAISSTRMTSGGRSCDKIPSPPALDNSTLISPMATSNTATLPDDIEKIMRGVKKINLKAPSPEVHAALEAARLTKERKKVVTKPQKKPAAKTARQPAPRPTSRVPLPPTSLQPPVTLKSDIPDACIVPLHAESNLASPAKTSITDVHSTAKNLEHHQLVEQETYFSPPLTPTSPIAHRQITTQSAPPTAYTRENLPAFTSTSAIPFAPSAKDQDKSAS</sequence>